<dbReference type="AlphaFoldDB" id="A0A4R5BEY1"/>
<dbReference type="InterPro" id="IPR013656">
    <property type="entry name" value="PAS_4"/>
</dbReference>
<dbReference type="Gene3D" id="3.30.450.20">
    <property type="entry name" value="PAS domain"/>
    <property type="match status" value="1"/>
</dbReference>
<evidence type="ECO:0000313" key="4">
    <source>
        <dbReference type="EMBL" id="TDD83386.1"/>
    </source>
</evidence>
<reference evidence="4 5" key="1">
    <citation type="submission" date="2019-03" db="EMBL/GenBank/DDBJ databases">
        <title>Draft genome sequences of novel Actinobacteria.</title>
        <authorList>
            <person name="Sahin N."/>
            <person name="Ay H."/>
            <person name="Saygin H."/>
        </authorList>
    </citation>
    <scope>NUCLEOTIDE SEQUENCE [LARGE SCALE GENOMIC DNA]</scope>
    <source>
        <strain evidence="4 5">H3C3</strain>
    </source>
</reference>
<dbReference type="InterPro" id="IPR035965">
    <property type="entry name" value="PAS-like_dom_sf"/>
</dbReference>
<dbReference type="EMBL" id="SMKU01000113">
    <property type="protein sequence ID" value="TDD83386.1"/>
    <property type="molecule type" value="Genomic_DNA"/>
</dbReference>
<dbReference type="PROSITE" id="PS50112">
    <property type="entry name" value="PAS"/>
    <property type="match status" value="1"/>
</dbReference>
<keyword evidence="1" id="KW-0175">Coiled coil</keyword>
<evidence type="ECO:0000259" key="3">
    <source>
        <dbReference type="PROSITE" id="PS50112"/>
    </source>
</evidence>
<keyword evidence="5" id="KW-1185">Reference proteome</keyword>
<feature type="region of interest" description="Disordered" evidence="2">
    <location>
        <begin position="1"/>
        <end position="40"/>
    </location>
</feature>
<organism evidence="4 5">
    <name type="scientific">Actinomadura rubrisoli</name>
    <dbReference type="NCBI Taxonomy" id="2530368"/>
    <lineage>
        <taxon>Bacteria</taxon>
        <taxon>Bacillati</taxon>
        <taxon>Actinomycetota</taxon>
        <taxon>Actinomycetes</taxon>
        <taxon>Streptosporangiales</taxon>
        <taxon>Thermomonosporaceae</taxon>
        <taxon>Actinomadura</taxon>
    </lineage>
</organism>
<comment type="caution">
    <text evidence="4">The sequence shown here is derived from an EMBL/GenBank/DDBJ whole genome shotgun (WGS) entry which is preliminary data.</text>
</comment>
<dbReference type="SUPFAM" id="SSF55781">
    <property type="entry name" value="GAF domain-like"/>
    <property type="match status" value="1"/>
</dbReference>
<protein>
    <submittedName>
        <fullName evidence="4">GAF domain-containing protein</fullName>
    </submittedName>
</protein>
<proteinExistence type="predicted"/>
<sequence>MADGKRDCQVTASFPAQTEENSWYPGSPPGKGGPHAMTPRLDTSAFRRDLDAFSGRLTRLRRSEPALALALTELEDAEDELRACIDEIERLAELGGDEAGRRDLVHRAFHELPAPAFVLDATGVIRAVNRQGAELLGVTAGYAVGKPFAVFVELPWRVSFRCELAGVLREECPGTLPCRLGSSKRRPPQLRLTLARLDLCPEGAPSVLVTADLSPEPHQEIMAVAAYVRRLDVMGRMTRLLLRARDVPSRRLVTEATELLAAECADWAVTDLAVGPAGGGRPARGHWPGRTAVERAAVAGPKDEEEPSITRTLRSLEPADVSRYIVQTGESTLHIPLWESGAFGGTAESRRALAKLGTGSAVGVPIRDEEDVLGALLLIRGEERPPFTVTDLAVFEELGMHLGLVLASAPDGGE</sequence>
<evidence type="ECO:0000313" key="5">
    <source>
        <dbReference type="Proteomes" id="UP000294513"/>
    </source>
</evidence>
<dbReference type="SUPFAM" id="SSF55785">
    <property type="entry name" value="PYP-like sensor domain (PAS domain)"/>
    <property type="match status" value="1"/>
</dbReference>
<dbReference type="InterPro" id="IPR003018">
    <property type="entry name" value="GAF"/>
</dbReference>
<evidence type="ECO:0000256" key="1">
    <source>
        <dbReference type="SAM" id="Coils"/>
    </source>
</evidence>
<accession>A0A4R5BEY1</accession>
<gene>
    <name evidence="4" type="ORF">E1298_21325</name>
</gene>
<feature type="coiled-coil region" evidence="1">
    <location>
        <begin position="67"/>
        <end position="94"/>
    </location>
</feature>
<evidence type="ECO:0000256" key="2">
    <source>
        <dbReference type="SAM" id="MobiDB-lite"/>
    </source>
</evidence>
<dbReference type="InterPro" id="IPR000014">
    <property type="entry name" value="PAS"/>
</dbReference>
<dbReference type="Pfam" id="PF08448">
    <property type="entry name" value="PAS_4"/>
    <property type="match status" value="1"/>
</dbReference>
<dbReference type="InterPro" id="IPR029016">
    <property type="entry name" value="GAF-like_dom_sf"/>
</dbReference>
<dbReference type="Pfam" id="PF01590">
    <property type="entry name" value="GAF"/>
    <property type="match status" value="1"/>
</dbReference>
<feature type="compositionally biased region" description="Polar residues" evidence="2">
    <location>
        <begin position="10"/>
        <end position="21"/>
    </location>
</feature>
<name>A0A4R5BEY1_9ACTN</name>
<feature type="domain" description="PAS" evidence="3">
    <location>
        <begin position="101"/>
        <end position="154"/>
    </location>
</feature>
<dbReference type="Gene3D" id="3.30.450.40">
    <property type="match status" value="1"/>
</dbReference>
<dbReference type="OrthoDB" id="3493177at2"/>
<dbReference type="Proteomes" id="UP000294513">
    <property type="component" value="Unassembled WGS sequence"/>
</dbReference>